<protein>
    <submittedName>
        <fullName evidence="11">Transport permease protein</fullName>
    </submittedName>
</protein>
<sequence length="313" mass="33649">MPAGAATNRGAPAQTGGPRRAPLSERVITPEGATTVSVAVREIHEHRDLLLQLAQRDVRVRYKQAAMGFAWAILTPLLVIGAGTLLRLAVASMAGVQLDRSEVGSLALKAFPWAFFAGAIGFAVQSITGNLTLVTKVYFPRAVLPLGSVLAQLFDLAIGCLALVLLLPFLGAQLTPALLWAPLLLVLLVCLTAGVGVFLACANLFFRDVKYITQVMLTFGVFFTPVLFDATAFGARGVRPLMMNPLSPLFEGLRLSIMEGHNLLEPLTVLAKAGPVVAWEPWFLAYSAAWSIGGLLFALVLFQRTQFLFAEYV</sequence>
<evidence type="ECO:0000256" key="8">
    <source>
        <dbReference type="SAM" id="MobiDB-lite"/>
    </source>
</evidence>
<evidence type="ECO:0000256" key="9">
    <source>
        <dbReference type="SAM" id="Phobius"/>
    </source>
</evidence>
<keyword evidence="4" id="KW-1003">Cell membrane</keyword>
<evidence type="ECO:0000256" key="6">
    <source>
        <dbReference type="ARBA" id="ARBA00022989"/>
    </source>
</evidence>
<feature type="transmembrane region" description="Helical" evidence="9">
    <location>
        <begin position="110"/>
        <end position="131"/>
    </location>
</feature>
<accession>A0AA37Q9E5</accession>
<feature type="region of interest" description="Disordered" evidence="8">
    <location>
        <begin position="1"/>
        <end position="25"/>
    </location>
</feature>
<dbReference type="EMBL" id="BRXS01000005">
    <property type="protein sequence ID" value="GLC27157.1"/>
    <property type="molecule type" value="Genomic_DNA"/>
</dbReference>
<feature type="transmembrane region" description="Helical" evidence="9">
    <location>
        <begin position="215"/>
        <end position="235"/>
    </location>
</feature>
<proteinExistence type="inferred from homology"/>
<dbReference type="GO" id="GO:0005886">
    <property type="term" value="C:plasma membrane"/>
    <property type="evidence" value="ECO:0007669"/>
    <property type="project" value="UniProtKB-SubCell"/>
</dbReference>
<feature type="domain" description="ABC-2 type transporter transmembrane" evidence="10">
    <location>
        <begin position="50"/>
        <end position="256"/>
    </location>
</feature>
<evidence type="ECO:0000259" key="10">
    <source>
        <dbReference type="Pfam" id="PF01061"/>
    </source>
</evidence>
<name>A0AA37Q9E5_9BACT</name>
<feature type="transmembrane region" description="Helical" evidence="9">
    <location>
        <begin position="179"/>
        <end position="206"/>
    </location>
</feature>
<evidence type="ECO:0000256" key="7">
    <source>
        <dbReference type="ARBA" id="ARBA00023136"/>
    </source>
</evidence>
<organism evidence="11 12">
    <name type="scientific">Roseisolibacter agri</name>
    <dbReference type="NCBI Taxonomy" id="2014610"/>
    <lineage>
        <taxon>Bacteria</taxon>
        <taxon>Pseudomonadati</taxon>
        <taxon>Gemmatimonadota</taxon>
        <taxon>Gemmatimonadia</taxon>
        <taxon>Gemmatimonadales</taxon>
        <taxon>Gemmatimonadaceae</taxon>
        <taxon>Roseisolibacter</taxon>
    </lineage>
</organism>
<dbReference type="AlphaFoldDB" id="A0AA37Q9E5"/>
<dbReference type="PANTHER" id="PTHR30413">
    <property type="entry name" value="INNER MEMBRANE TRANSPORT PERMEASE"/>
    <property type="match status" value="1"/>
</dbReference>
<evidence type="ECO:0000256" key="5">
    <source>
        <dbReference type="ARBA" id="ARBA00022692"/>
    </source>
</evidence>
<dbReference type="GO" id="GO:0015920">
    <property type="term" value="P:lipopolysaccharide transport"/>
    <property type="evidence" value="ECO:0007669"/>
    <property type="project" value="TreeGrafter"/>
</dbReference>
<dbReference type="InterPro" id="IPR013525">
    <property type="entry name" value="ABC2_TM"/>
</dbReference>
<dbReference type="PANTHER" id="PTHR30413:SF8">
    <property type="entry name" value="TRANSPORT PERMEASE PROTEIN"/>
    <property type="match status" value="1"/>
</dbReference>
<dbReference type="Proteomes" id="UP001161325">
    <property type="component" value="Unassembled WGS sequence"/>
</dbReference>
<dbReference type="GO" id="GO:0140359">
    <property type="term" value="F:ABC-type transporter activity"/>
    <property type="evidence" value="ECO:0007669"/>
    <property type="project" value="InterPro"/>
</dbReference>
<comment type="subcellular location">
    <subcellularLocation>
        <location evidence="1">Cell inner membrane</location>
        <topology evidence="1">Multi-pass membrane protein</topology>
    </subcellularLocation>
</comment>
<feature type="transmembrane region" description="Helical" evidence="9">
    <location>
        <begin position="69"/>
        <end position="90"/>
    </location>
</feature>
<keyword evidence="3" id="KW-0813">Transport</keyword>
<dbReference type="Pfam" id="PF01061">
    <property type="entry name" value="ABC2_membrane"/>
    <property type="match status" value="1"/>
</dbReference>
<feature type="transmembrane region" description="Helical" evidence="9">
    <location>
        <begin position="143"/>
        <end position="167"/>
    </location>
</feature>
<comment type="caution">
    <text evidence="11">The sequence shown here is derived from an EMBL/GenBank/DDBJ whole genome shotgun (WGS) entry which is preliminary data.</text>
</comment>
<evidence type="ECO:0000256" key="3">
    <source>
        <dbReference type="ARBA" id="ARBA00022448"/>
    </source>
</evidence>
<reference evidence="11" key="1">
    <citation type="submission" date="2022-08" db="EMBL/GenBank/DDBJ databases">
        <title>Draft genome sequencing of Roseisolibacter agri AW1220.</title>
        <authorList>
            <person name="Tobiishi Y."/>
            <person name="Tonouchi A."/>
        </authorList>
    </citation>
    <scope>NUCLEOTIDE SEQUENCE</scope>
    <source>
        <strain evidence="11">AW1220</strain>
    </source>
</reference>
<evidence type="ECO:0000256" key="1">
    <source>
        <dbReference type="ARBA" id="ARBA00004429"/>
    </source>
</evidence>
<evidence type="ECO:0000256" key="4">
    <source>
        <dbReference type="ARBA" id="ARBA00022475"/>
    </source>
</evidence>
<comment type="similarity">
    <text evidence="2">Belongs to the ABC-2 integral membrane protein family.</text>
</comment>
<keyword evidence="5 9" id="KW-0812">Transmembrane</keyword>
<feature type="transmembrane region" description="Helical" evidence="9">
    <location>
        <begin position="283"/>
        <end position="302"/>
    </location>
</feature>
<keyword evidence="6 9" id="KW-1133">Transmembrane helix</keyword>
<keyword evidence="12" id="KW-1185">Reference proteome</keyword>
<evidence type="ECO:0000313" key="12">
    <source>
        <dbReference type="Proteomes" id="UP001161325"/>
    </source>
</evidence>
<evidence type="ECO:0000313" key="11">
    <source>
        <dbReference type="EMBL" id="GLC27157.1"/>
    </source>
</evidence>
<keyword evidence="7 9" id="KW-0472">Membrane</keyword>
<gene>
    <name evidence="11" type="primary">xapG</name>
    <name evidence="11" type="ORF">rosag_36700</name>
</gene>
<evidence type="ECO:0000256" key="2">
    <source>
        <dbReference type="ARBA" id="ARBA00007783"/>
    </source>
</evidence>